<dbReference type="PANTHER" id="PTHR11601">
    <property type="entry name" value="CYSTEINE DESULFURYLASE FAMILY MEMBER"/>
    <property type="match status" value="1"/>
</dbReference>
<comment type="similarity">
    <text evidence="3">Belongs to the class-V pyridoxal-phosphate-dependent aminotransferase family. NifS/IscS subfamily.</text>
</comment>
<evidence type="ECO:0000256" key="3">
    <source>
        <dbReference type="ARBA" id="ARBA00006490"/>
    </source>
</evidence>
<sequence>MSRRSDPIYLDHNAGTSLRAGVRETMIEVLNDTGNASSVHAHGRRARGRIEEAREHVARLCGEKTRAVTFASGGTEANMTALSPVWQDQGAPVYLDKLYRSAVEHSSVLTGGRFAVADQVVIPVDCDGVLQLQELKEVLKDAEPGLVSVMAANNETGVIQPVAEIGAAARECGHFFHVDAVQAAGRIKIDMEAWQSDIVTLSAHKIGGPQGIGATVVRSTARAPSPLMIGGGQENWRRGGTENVAAITGFGAAAIEALEETSETRHVLDLKTQLEAALRSICPSTVIFGENVDRLANTCCFAVPGIPAETALIAFDLERVSVSSGSACSSGKVSVSHVLTAMGVEESLARCALRISLGWNTSSADIAGFLDVWPKIIDRLNPDARHEAA</sequence>
<keyword evidence="9" id="KW-0411">Iron-sulfur</keyword>
<keyword evidence="8" id="KW-0408">Iron</keyword>
<evidence type="ECO:0000256" key="4">
    <source>
        <dbReference type="ARBA" id="ARBA00013558"/>
    </source>
</evidence>
<dbReference type="InterPro" id="IPR000192">
    <property type="entry name" value="Aminotrans_V_dom"/>
</dbReference>
<evidence type="ECO:0000256" key="1">
    <source>
        <dbReference type="ARBA" id="ARBA00001933"/>
    </source>
</evidence>
<dbReference type="AlphaFoldDB" id="A0A0M7B0D6"/>
<proteinExistence type="inferred from homology"/>
<comment type="function">
    <text evidence="2">Catalyzes the removal of elemental sulfur atoms from cysteine to produce alanine. Seems to participate in the biosynthesis of the nitrogenase metalloclusters by providing the inorganic sulfur required for the Fe-S core formation.</text>
</comment>
<evidence type="ECO:0000256" key="10">
    <source>
        <dbReference type="ARBA" id="ARBA00050776"/>
    </source>
</evidence>
<dbReference type="GO" id="GO:0031071">
    <property type="term" value="F:cysteine desulfurase activity"/>
    <property type="evidence" value="ECO:0007669"/>
    <property type="project" value="UniProtKB-EC"/>
</dbReference>
<evidence type="ECO:0000256" key="7">
    <source>
        <dbReference type="ARBA" id="ARBA00022898"/>
    </source>
</evidence>
<evidence type="ECO:0000256" key="6">
    <source>
        <dbReference type="ARBA" id="ARBA00022723"/>
    </source>
</evidence>
<dbReference type="Pfam" id="PF00266">
    <property type="entry name" value="Aminotran_5"/>
    <property type="match status" value="1"/>
</dbReference>
<feature type="domain" description="Aminotransferase class V" evidence="11">
    <location>
        <begin position="8"/>
        <end position="367"/>
    </location>
</feature>
<dbReference type="GO" id="GO:0051536">
    <property type="term" value="F:iron-sulfur cluster binding"/>
    <property type="evidence" value="ECO:0007669"/>
    <property type="project" value="UniProtKB-KW"/>
</dbReference>
<dbReference type="Proteomes" id="UP000049983">
    <property type="component" value="Unassembled WGS sequence"/>
</dbReference>
<dbReference type="RefSeq" id="WP_055120790.1">
    <property type="nucleotide sequence ID" value="NZ_CXWA01000010.1"/>
</dbReference>
<name>A0A0M7B0D6_9HYPH</name>
<accession>A0A0M7B0D6</accession>
<dbReference type="InterPro" id="IPR015422">
    <property type="entry name" value="PyrdxlP-dep_Trfase_small"/>
</dbReference>
<dbReference type="EMBL" id="CXWC01000014">
    <property type="protein sequence ID" value="CTQ78130.1"/>
    <property type="molecule type" value="Genomic_DNA"/>
</dbReference>
<keyword evidence="5 12" id="KW-0808">Transferase</keyword>
<evidence type="ECO:0000313" key="13">
    <source>
        <dbReference type="Proteomes" id="UP000049983"/>
    </source>
</evidence>
<evidence type="ECO:0000256" key="5">
    <source>
        <dbReference type="ARBA" id="ARBA00022679"/>
    </source>
</evidence>
<dbReference type="SUPFAM" id="SSF53383">
    <property type="entry name" value="PLP-dependent transferases"/>
    <property type="match status" value="1"/>
</dbReference>
<dbReference type="PANTHER" id="PTHR11601:SF34">
    <property type="entry name" value="CYSTEINE DESULFURASE"/>
    <property type="match status" value="1"/>
</dbReference>
<reference evidence="13" key="1">
    <citation type="submission" date="2015-07" db="EMBL/GenBank/DDBJ databases">
        <authorList>
            <person name="Rodrigo-Torres Lidia"/>
            <person name="Arahal R.David."/>
        </authorList>
    </citation>
    <scope>NUCLEOTIDE SEQUENCE [LARGE SCALE GENOMIC DNA]</scope>
    <source>
        <strain evidence="13">CECT 5096</strain>
    </source>
</reference>
<dbReference type="InterPro" id="IPR015421">
    <property type="entry name" value="PyrdxlP-dep_Trfase_major"/>
</dbReference>
<dbReference type="Gene3D" id="1.10.260.50">
    <property type="match status" value="1"/>
</dbReference>
<dbReference type="PIRSF" id="PIRSF005572">
    <property type="entry name" value="NifS"/>
    <property type="match status" value="1"/>
</dbReference>
<dbReference type="OrthoDB" id="9808002at2"/>
<keyword evidence="6" id="KW-0479">Metal-binding</keyword>
<gene>
    <name evidence="12" type="primary">iscS</name>
    <name evidence="12" type="ORF">LA5096_05473</name>
</gene>
<evidence type="ECO:0000256" key="2">
    <source>
        <dbReference type="ARBA" id="ARBA00003120"/>
    </source>
</evidence>
<dbReference type="STRING" id="311410.LA5095_05455"/>
<comment type="catalytic activity">
    <reaction evidence="10">
        <text>(sulfur carrier)-H + L-cysteine = (sulfur carrier)-SH + L-alanine</text>
        <dbReference type="Rhea" id="RHEA:43892"/>
        <dbReference type="Rhea" id="RHEA-COMP:14737"/>
        <dbReference type="Rhea" id="RHEA-COMP:14739"/>
        <dbReference type="ChEBI" id="CHEBI:29917"/>
        <dbReference type="ChEBI" id="CHEBI:35235"/>
        <dbReference type="ChEBI" id="CHEBI:57972"/>
        <dbReference type="ChEBI" id="CHEBI:64428"/>
        <dbReference type="EC" id="2.8.1.7"/>
    </reaction>
</comment>
<protein>
    <recommendedName>
        <fullName evidence="4">Cysteine desulfurase</fullName>
    </recommendedName>
</protein>
<dbReference type="Gene3D" id="3.90.1150.10">
    <property type="entry name" value="Aspartate Aminotransferase, domain 1"/>
    <property type="match status" value="1"/>
</dbReference>
<keyword evidence="13" id="KW-1185">Reference proteome</keyword>
<dbReference type="GO" id="GO:0046872">
    <property type="term" value="F:metal ion binding"/>
    <property type="evidence" value="ECO:0007669"/>
    <property type="project" value="UniProtKB-KW"/>
</dbReference>
<dbReference type="GeneID" id="97672721"/>
<dbReference type="InterPro" id="IPR016454">
    <property type="entry name" value="Cysteine_dSase"/>
</dbReference>
<evidence type="ECO:0000256" key="9">
    <source>
        <dbReference type="ARBA" id="ARBA00023014"/>
    </source>
</evidence>
<dbReference type="InterPro" id="IPR015424">
    <property type="entry name" value="PyrdxlP-dep_Trfase"/>
</dbReference>
<organism evidence="12 13">
    <name type="scientific">Roseibium album</name>
    <dbReference type="NCBI Taxonomy" id="311410"/>
    <lineage>
        <taxon>Bacteria</taxon>
        <taxon>Pseudomonadati</taxon>
        <taxon>Pseudomonadota</taxon>
        <taxon>Alphaproteobacteria</taxon>
        <taxon>Hyphomicrobiales</taxon>
        <taxon>Stappiaceae</taxon>
        <taxon>Roseibium</taxon>
    </lineage>
</organism>
<evidence type="ECO:0000256" key="8">
    <source>
        <dbReference type="ARBA" id="ARBA00023004"/>
    </source>
</evidence>
<dbReference type="Gene3D" id="3.40.640.10">
    <property type="entry name" value="Type I PLP-dependent aspartate aminotransferase-like (Major domain)"/>
    <property type="match status" value="1"/>
</dbReference>
<evidence type="ECO:0000259" key="11">
    <source>
        <dbReference type="Pfam" id="PF00266"/>
    </source>
</evidence>
<evidence type="ECO:0000313" key="12">
    <source>
        <dbReference type="EMBL" id="CTQ78130.1"/>
    </source>
</evidence>
<comment type="cofactor">
    <cofactor evidence="1">
        <name>pyridoxal 5'-phosphate</name>
        <dbReference type="ChEBI" id="CHEBI:597326"/>
    </cofactor>
</comment>
<keyword evidence="7" id="KW-0663">Pyridoxal phosphate</keyword>